<evidence type="ECO:0000256" key="2">
    <source>
        <dbReference type="ARBA" id="ARBA00004496"/>
    </source>
</evidence>
<evidence type="ECO:0000256" key="1">
    <source>
        <dbReference type="ARBA" id="ARBA00004123"/>
    </source>
</evidence>
<evidence type="ECO:0000256" key="3">
    <source>
        <dbReference type="ARBA" id="ARBA00005043"/>
    </source>
</evidence>
<evidence type="ECO:0000313" key="13">
    <source>
        <dbReference type="Proteomes" id="UP000268162"/>
    </source>
</evidence>
<dbReference type="InterPro" id="IPR036322">
    <property type="entry name" value="WD40_repeat_dom_sf"/>
</dbReference>
<proteinExistence type="inferred from homology"/>
<evidence type="ECO:0000256" key="4">
    <source>
        <dbReference type="ARBA" id="ARBA00005881"/>
    </source>
</evidence>
<feature type="non-terminal residue" evidence="12">
    <location>
        <position position="1"/>
    </location>
</feature>
<evidence type="ECO:0000256" key="11">
    <source>
        <dbReference type="PROSITE-ProRule" id="PRU00221"/>
    </source>
</evidence>
<comment type="subcellular location">
    <subcellularLocation>
        <location evidence="2">Cytoplasm</location>
    </subcellularLocation>
    <subcellularLocation>
        <location evidence="1">Nucleus</location>
    </subcellularLocation>
</comment>
<keyword evidence="9" id="KW-0677">Repeat</keyword>
<feature type="repeat" description="WD" evidence="11">
    <location>
        <begin position="213"/>
        <end position="260"/>
    </location>
</feature>
<keyword evidence="6" id="KW-0963">Cytoplasm</keyword>
<dbReference type="Pfam" id="PF00400">
    <property type="entry name" value="WD40"/>
    <property type="match status" value="5"/>
</dbReference>
<keyword evidence="13" id="KW-1185">Reference proteome</keyword>
<dbReference type="GO" id="GO:0002098">
    <property type="term" value="P:tRNA wobble uridine modification"/>
    <property type="evidence" value="ECO:0007669"/>
    <property type="project" value="InterPro"/>
</dbReference>
<sequence length="683" mass="75049">KSSAEYINIGANAVPLSAVWAPAPAKGSSFTRGFVAFGASNQVALFDPLVSNPGKLHTTALVSGSADKTARIWRPSPATGRWVCTAELTGHTYPVISVGVLPRPSDSDNNGIRVGEGDLIVTGSTDGTLRIYLRTDPAESESESDRDQIQFLQSISCGSRHPLAIALAYLPHSNIPILATGNTDSKIHIYAPQMSADSDTAEATPLFTHLLTLAGHESWVRCLAFGQFTEGGSDYLLLASGAQDKYIRLWKIKGYLSTKTHLLVIRSDAGLARFTVKIDAVVLGHDDWVYSVQWHPAQNTDDRPACLLSASADKSMILWRPDESTGIWISETRVGEMGGTSLGFYDGSFSPDGQQIIAHSTTGAFHLWSLPSETPGTDDSDDSRIVGQWQPQSTISGHTRSVQDLAWDPTARYLVSASLDQSARLFAPWRRSNTEGPVQTWHEIARPQIHGYDLQCLAFTGPYQFVSGADEKVIRVFDATGNFIDSLTVISQRDGPLVDNADRPVTANLPPLGLSNKAVFENDLQAVEAQEEDFLARQYSTGGRGITDRLRQALASPPLEEFRMQHSLWPETGKIYGHGYEIIAIAASHDGRVVASCCRATSEKHAVVRLVDTRTWLEYAEPLPGHSLTVTNLRFSPDDRWLLTVSRDRSWNLYERQPTLDDREQAPYRRVQTMAKAHARIIW</sequence>
<evidence type="ECO:0000256" key="9">
    <source>
        <dbReference type="ARBA" id="ARBA00022737"/>
    </source>
</evidence>
<accession>A0A4P9ZMP6</accession>
<dbReference type="SMART" id="SM00320">
    <property type="entry name" value="WD40"/>
    <property type="match status" value="10"/>
</dbReference>
<dbReference type="Gene3D" id="2.130.10.10">
    <property type="entry name" value="YVTN repeat-like/Quinoprotein amine dehydrogenase"/>
    <property type="match status" value="3"/>
</dbReference>
<dbReference type="GO" id="GO:0005737">
    <property type="term" value="C:cytoplasm"/>
    <property type="evidence" value="ECO:0007669"/>
    <property type="project" value="UniProtKB-SubCell"/>
</dbReference>
<evidence type="ECO:0000256" key="10">
    <source>
        <dbReference type="ARBA" id="ARBA00023242"/>
    </source>
</evidence>
<gene>
    <name evidence="12" type="ORF">BJ085DRAFT_7941</name>
</gene>
<dbReference type="AlphaFoldDB" id="A0A4P9ZMP6"/>
<name>A0A4P9ZMP6_9FUNG</name>
<dbReference type="GO" id="GO:0005634">
    <property type="term" value="C:nucleus"/>
    <property type="evidence" value="ECO:0007669"/>
    <property type="project" value="UniProtKB-SubCell"/>
</dbReference>
<dbReference type="PANTHER" id="PTHR44111">
    <property type="entry name" value="ELONGATOR COMPLEX PROTEIN 2"/>
    <property type="match status" value="1"/>
</dbReference>
<feature type="repeat" description="WD" evidence="11">
    <location>
        <begin position="395"/>
        <end position="426"/>
    </location>
</feature>
<comment type="pathway">
    <text evidence="3">tRNA modification; 5-methoxycarbonylmethyl-2-thiouridine-tRNA biosynthesis.</text>
</comment>
<dbReference type="InterPro" id="IPR001680">
    <property type="entry name" value="WD40_rpt"/>
</dbReference>
<evidence type="ECO:0000256" key="5">
    <source>
        <dbReference type="ARBA" id="ARBA00020267"/>
    </source>
</evidence>
<dbReference type="SUPFAM" id="SSF50978">
    <property type="entry name" value="WD40 repeat-like"/>
    <property type="match status" value="2"/>
</dbReference>
<evidence type="ECO:0000256" key="7">
    <source>
        <dbReference type="ARBA" id="ARBA00022574"/>
    </source>
</evidence>
<feature type="non-terminal residue" evidence="12">
    <location>
        <position position="683"/>
    </location>
</feature>
<comment type="similarity">
    <text evidence="4">Belongs to the WD repeat ELP2 family.</text>
</comment>
<evidence type="ECO:0000256" key="8">
    <source>
        <dbReference type="ARBA" id="ARBA00022694"/>
    </source>
</evidence>
<reference evidence="13" key="1">
    <citation type="journal article" date="2018" name="Nat. Microbiol.">
        <title>Leveraging single-cell genomics to expand the fungal tree of life.</title>
        <authorList>
            <person name="Ahrendt S.R."/>
            <person name="Quandt C.A."/>
            <person name="Ciobanu D."/>
            <person name="Clum A."/>
            <person name="Salamov A."/>
            <person name="Andreopoulos B."/>
            <person name="Cheng J.F."/>
            <person name="Woyke T."/>
            <person name="Pelin A."/>
            <person name="Henrissat B."/>
            <person name="Reynolds N.K."/>
            <person name="Benny G.L."/>
            <person name="Smith M.E."/>
            <person name="James T.Y."/>
            <person name="Grigoriev I.V."/>
        </authorList>
    </citation>
    <scope>NUCLEOTIDE SEQUENCE [LARGE SCALE GENOMIC DNA]</scope>
    <source>
        <strain evidence="13">RSA 468</strain>
    </source>
</reference>
<dbReference type="UniPathway" id="UPA00988"/>
<keyword evidence="7 11" id="KW-0853">WD repeat</keyword>
<feature type="repeat" description="WD" evidence="11">
    <location>
        <begin position="623"/>
        <end position="655"/>
    </location>
</feature>
<dbReference type="InterPro" id="IPR037289">
    <property type="entry name" value="Elp2"/>
</dbReference>
<protein>
    <recommendedName>
        <fullName evidence="5">Elongator complex protein 2</fullName>
    </recommendedName>
</protein>
<evidence type="ECO:0000313" key="12">
    <source>
        <dbReference type="EMBL" id="RKP34358.1"/>
    </source>
</evidence>
<dbReference type="PANTHER" id="PTHR44111:SF1">
    <property type="entry name" value="ELONGATOR COMPLEX PROTEIN 2"/>
    <property type="match status" value="1"/>
</dbReference>
<dbReference type="Proteomes" id="UP000268162">
    <property type="component" value="Unassembled WGS sequence"/>
</dbReference>
<keyword evidence="10" id="KW-0539">Nucleus</keyword>
<keyword evidence="8" id="KW-0819">tRNA processing</keyword>
<dbReference type="FunFam" id="2.130.10.10:FF:000400">
    <property type="entry name" value="Elongator acetyltransferase complex subunit 2"/>
    <property type="match status" value="1"/>
</dbReference>
<dbReference type="EMBL" id="ML003236">
    <property type="protein sequence ID" value="RKP34358.1"/>
    <property type="molecule type" value="Genomic_DNA"/>
</dbReference>
<dbReference type="GO" id="GO:0033588">
    <property type="term" value="C:elongator holoenzyme complex"/>
    <property type="evidence" value="ECO:0007669"/>
    <property type="project" value="InterPro"/>
</dbReference>
<dbReference type="PROSITE" id="PS50294">
    <property type="entry name" value="WD_REPEATS_REGION"/>
    <property type="match status" value="1"/>
</dbReference>
<dbReference type="InterPro" id="IPR015943">
    <property type="entry name" value="WD40/YVTN_repeat-like_dom_sf"/>
</dbReference>
<evidence type="ECO:0000256" key="6">
    <source>
        <dbReference type="ARBA" id="ARBA00022490"/>
    </source>
</evidence>
<organism evidence="12 13">
    <name type="scientific">Dimargaris cristalligena</name>
    <dbReference type="NCBI Taxonomy" id="215637"/>
    <lineage>
        <taxon>Eukaryota</taxon>
        <taxon>Fungi</taxon>
        <taxon>Fungi incertae sedis</taxon>
        <taxon>Zoopagomycota</taxon>
        <taxon>Kickxellomycotina</taxon>
        <taxon>Dimargaritomycetes</taxon>
        <taxon>Dimargaritales</taxon>
        <taxon>Dimargaritaceae</taxon>
        <taxon>Dimargaris</taxon>
    </lineage>
</organism>
<dbReference type="PROSITE" id="PS50082">
    <property type="entry name" value="WD_REPEATS_2"/>
    <property type="match status" value="3"/>
</dbReference>
<dbReference type="STRING" id="215637.A0A4P9ZMP6"/>